<name>A0ABY7FTV5_MYAAR</name>
<dbReference type="Proteomes" id="UP001164746">
    <property type="component" value="Chromosome 14"/>
</dbReference>
<dbReference type="PANTHER" id="PTHR34365:SF7">
    <property type="entry name" value="GLYCINE-RICH DOMAIN-CONTAINING PROTEIN 1"/>
    <property type="match status" value="1"/>
</dbReference>
<dbReference type="Pfam" id="PF07173">
    <property type="entry name" value="GRDP-like"/>
    <property type="match status" value="1"/>
</dbReference>
<evidence type="ECO:0000256" key="1">
    <source>
        <dbReference type="SAM" id="MobiDB-lite"/>
    </source>
</evidence>
<evidence type="ECO:0000313" key="3">
    <source>
        <dbReference type="Proteomes" id="UP001164746"/>
    </source>
</evidence>
<evidence type="ECO:0000313" key="2">
    <source>
        <dbReference type="EMBL" id="WAR25640.1"/>
    </source>
</evidence>
<gene>
    <name evidence="2" type="ORF">MAR_011344</name>
</gene>
<sequence>MDWMDVEFSVDLVKAALDHLNFLDHVDNFEKVLSDEVLQHGLRRYEQLWLPLADTHRGVPLVAPVDVAWFWYLHLLQPLAYRRDCRKLLNATLDHQFPDKQTIIPHMNNAIEVWYSTYPKEGFNIIRNGVYIKPRRSVGQVEMDKPSKLTVDLLTNASSHMYFCYQVALPHFRDQKYLENALNRYKQFLRLKRLEPNEFLTPSVDILLLWYTHMCNPIAYATDMMKICGKILDNNVKVKPGEINDRFILARERTNDLWKKVSNEELIQPGTQLRPSDLRKDVLPMTLNDLKESCVMTYKIYLSHAELHNPSSKDKRCNLELSQINKDGTLEELVSLHSSSHMWTFSKSFMYNTIQHRGLKVVLSRRNKFWCYGSKLLLAEGTINMKHEMECMLPSERALAIGMTLSAGDGQSEVSLGFDGAVDEPIPVLCDLVLRKESFIKKTMHGKSFKQTWGQSDTDRSHTSYTADHKLVNHEGKHLFTCRVTHVPEMLHSGVEIYFRNKLVSSSRLIGSSQLPGSGQIAVREMTMSFDPELGERAMLIRYHAGDWGLCVARWRQGSPGETEGLEVRFMKLVDGKTKVQRLDMTATDVKFQSFNADVYSGALRVNPAGNTVAENMALFWCICVLYVLCRPGNADRQILLAKEEVKQDAGESEDEETSQKAVYVQENVCQFLLAAGLTTESPSNRYMRERFGSLTSDLLDAYDVIVVEQKSSKRLIKHESIISMDDVEGVTSVRKSKKKKKHLKTKDSNVSENVAIGGDEEVEKEGENKETIAVKDDHVQIQGGSKTTGKTRPVNVVKPKLKQRKSSQLDDMLVMSDDSITKDDVIEVKLVKDEKGRKKVVKKMSSGLSETVKPDDSLDEEERERQAFFEGLENKVDDNTNTALDIPTITKEETKIIKEVVERRKREHRISESERGMTEVENDRMNARSKSRVSFQVGGIEGEQTGSMGSVDEKSDTSSTAKEGKALRKRISQERENMYPLTDEDIEDKKGRRKRKKSKQKLMPANDEETI</sequence>
<dbReference type="EMBL" id="CP111025">
    <property type="protein sequence ID" value="WAR25640.1"/>
    <property type="molecule type" value="Genomic_DNA"/>
</dbReference>
<protein>
    <submittedName>
        <fullName evidence="2">GRDP2-like protein</fullName>
    </submittedName>
</protein>
<feature type="compositionally biased region" description="Basic and acidic residues" evidence="1">
    <location>
        <begin position="905"/>
        <end position="927"/>
    </location>
</feature>
<feature type="region of interest" description="Disordered" evidence="1">
    <location>
        <begin position="844"/>
        <end position="876"/>
    </location>
</feature>
<dbReference type="InterPro" id="IPR009836">
    <property type="entry name" value="GRDP-like"/>
</dbReference>
<feature type="compositionally biased region" description="Basic residues" evidence="1">
    <location>
        <begin position="992"/>
        <end position="1001"/>
    </location>
</feature>
<feature type="compositionally biased region" description="Basic and acidic residues" evidence="1">
    <location>
        <begin position="952"/>
        <end position="978"/>
    </location>
</feature>
<feature type="region of interest" description="Disordered" evidence="1">
    <location>
        <begin position="905"/>
        <end position="1012"/>
    </location>
</feature>
<reference evidence="2" key="1">
    <citation type="submission" date="2022-11" db="EMBL/GenBank/DDBJ databases">
        <title>Centuries of genome instability and evolution in soft-shell clam transmissible cancer (bioRxiv).</title>
        <authorList>
            <person name="Hart S.F.M."/>
            <person name="Yonemitsu M.A."/>
            <person name="Giersch R.M."/>
            <person name="Beal B.F."/>
            <person name="Arriagada G."/>
            <person name="Davis B.W."/>
            <person name="Ostrander E.A."/>
            <person name="Goff S.P."/>
            <person name="Metzger M.J."/>
        </authorList>
    </citation>
    <scope>NUCLEOTIDE SEQUENCE</scope>
    <source>
        <strain evidence="2">MELC-2E11</strain>
        <tissue evidence="2">Siphon/mantle</tissue>
    </source>
</reference>
<organism evidence="2 3">
    <name type="scientific">Mya arenaria</name>
    <name type="common">Soft-shell clam</name>
    <dbReference type="NCBI Taxonomy" id="6604"/>
    <lineage>
        <taxon>Eukaryota</taxon>
        <taxon>Metazoa</taxon>
        <taxon>Spiralia</taxon>
        <taxon>Lophotrochozoa</taxon>
        <taxon>Mollusca</taxon>
        <taxon>Bivalvia</taxon>
        <taxon>Autobranchia</taxon>
        <taxon>Heteroconchia</taxon>
        <taxon>Euheterodonta</taxon>
        <taxon>Imparidentia</taxon>
        <taxon>Neoheterodontei</taxon>
        <taxon>Myida</taxon>
        <taxon>Myoidea</taxon>
        <taxon>Myidae</taxon>
        <taxon>Mya</taxon>
    </lineage>
</organism>
<accession>A0ABY7FTV5</accession>
<keyword evidence="3" id="KW-1185">Reference proteome</keyword>
<proteinExistence type="predicted"/>
<feature type="compositionally biased region" description="Basic and acidic residues" evidence="1">
    <location>
        <begin position="864"/>
        <end position="876"/>
    </location>
</feature>
<dbReference type="PANTHER" id="PTHR34365">
    <property type="entry name" value="ENOLASE (DUF1399)"/>
    <property type="match status" value="1"/>
</dbReference>